<protein>
    <submittedName>
        <fullName evidence="1">Helix-turn-helix domain containing protein</fullName>
    </submittedName>
</protein>
<dbReference type="EMBL" id="CP023671">
    <property type="protein sequence ID" value="AYE35894.1"/>
    <property type="molecule type" value="Genomic_DNA"/>
</dbReference>
<dbReference type="AlphaFoldDB" id="A0A9N7JNC8"/>
<name>A0A9N7JNC8_CLOSE</name>
<evidence type="ECO:0000313" key="1">
    <source>
        <dbReference type="EMBL" id="AYE35894.1"/>
    </source>
</evidence>
<reference evidence="1 2" key="1">
    <citation type="submission" date="2017-09" db="EMBL/GenBank/DDBJ databases">
        <authorList>
            <person name="Thomas P."/>
            <person name="Seyboldt C."/>
        </authorList>
    </citation>
    <scope>NUCLEOTIDE SEQUENCE [LARGE SCALE GENOMIC DNA]</scope>
    <source>
        <strain evidence="1 2">DSM 7534</strain>
    </source>
</reference>
<proteinExistence type="predicted"/>
<accession>A0A9N7JNC8</accession>
<dbReference type="Proteomes" id="UP000280586">
    <property type="component" value="Chromosome"/>
</dbReference>
<sequence length="110" mass="12895">MYLEGFNSSEISRLLNNKGIKVTKAAIQKYIQRNLKNLKYIHERKVIERREIIKATNYEAKRHMTDKAFIMKNRSIYKTKANGDIVLNKTIAPAVTWDTPRRLSNENKIS</sequence>
<gene>
    <name evidence="1" type="ORF">CP523_15265</name>
</gene>
<organism evidence="1 2">
    <name type="scientific">Clostridium septicum</name>
    <dbReference type="NCBI Taxonomy" id="1504"/>
    <lineage>
        <taxon>Bacteria</taxon>
        <taxon>Bacillati</taxon>
        <taxon>Bacillota</taxon>
        <taxon>Clostridia</taxon>
        <taxon>Eubacteriales</taxon>
        <taxon>Clostridiaceae</taxon>
        <taxon>Clostridium</taxon>
    </lineage>
</organism>
<dbReference type="KEGG" id="csep:CP523_15265"/>
<evidence type="ECO:0000313" key="2">
    <source>
        <dbReference type="Proteomes" id="UP000280586"/>
    </source>
</evidence>